<dbReference type="InParanoid" id="A7F949"/>
<name>A7F949_SCLS1</name>
<dbReference type="GeneID" id="5480981"/>
<gene>
    <name evidence="1" type="ORF">SS1G_14130</name>
</gene>
<evidence type="ECO:0000313" key="1">
    <source>
        <dbReference type="EMBL" id="EDO00260.1"/>
    </source>
</evidence>
<dbReference type="AlphaFoldDB" id="A7F949"/>
<evidence type="ECO:0000313" key="2">
    <source>
        <dbReference type="Proteomes" id="UP000001312"/>
    </source>
</evidence>
<proteinExistence type="predicted"/>
<dbReference type="RefSeq" id="XP_001584847.1">
    <property type="nucleotide sequence ID" value="XM_001584797.1"/>
</dbReference>
<sequence length="64" mass="7503">MTNSGSICLPHDEFEMYRMVVSEGVVVVVDFNQYKLQVRSYILEDSSIHDTAQIKDNFIIHYLY</sequence>
<dbReference type="EMBL" id="CH476650">
    <property type="protein sequence ID" value="EDO00260.1"/>
    <property type="molecule type" value="Genomic_DNA"/>
</dbReference>
<protein>
    <submittedName>
        <fullName evidence="1">Uncharacterized protein</fullName>
    </submittedName>
</protein>
<keyword evidence="2" id="KW-1185">Reference proteome</keyword>
<accession>A7F949</accession>
<dbReference type="Proteomes" id="UP000001312">
    <property type="component" value="Unassembled WGS sequence"/>
</dbReference>
<dbReference type="KEGG" id="ssl:SS1G_14130"/>
<organism evidence="1 2">
    <name type="scientific">Sclerotinia sclerotiorum (strain ATCC 18683 / 1980 / Ss-1)</name>
    <name type="common">White mold</name>
    <name type="synonym">Whetzelinia sclerotiorum</name>
    <dbReference type="NCBI Taxonomy" id="665079"/>
    <lineage>
        <taxon>Eukaryota</taxon>
        <taxon>Fungi</taxon>
        <taxon>Dikarya</taxon>
        <taxon>Ascomycota</taxon>
        <taxon>Pezizomycotina</taxon>
        <taxon>Leotiomycetes</taxon>
        <taxon>Helotiales</taxon>
        <taxon>Sclerotiniaceae</taxon>
        <taxon>Sclerotinia</taxon>
    </lineage>
</organism>
<reference evidence="2" key="1">
    <citation type="journal article" date="2011" name="PLoS Genet.">
        <title>Genomic analysis of the necrotrophic fungal pathogens Sclerotinia sclerotiorum and Botrytis cinerea.</title>
        <authorList>
            <person name="Amselem J."/>
            <person name="Cuomo C.A."/>
            <person name="van Kan J.A."/>
            <person name="Viaud M."/>
            <person name="Benito E.P."/>
            <person name="Couloux A."/>
            <person name="Coutinho P.M."/>
            <person name="de Vries R.P."/>
            <person name="Dyer P.S."/>
            <person name="Fillinger S."/>
            <person name="Fournier E."/>
            <person name="Gout L."/>
            <person name="Hahn M."/>
            <person name="Kohn L."/>
            <person name="Lapalu N."/>
            <person name="Plummer K.M."/>
            <person name="Pradier J.M."/>
            <person name="Quevillon E."/>
            <person name="Sharon A."/>
            <person name="Simon A."/>
            <person name="ten Have A."/>
            <person name="Tudzynski B."/>
            <person name="Tudzynski P."/>
            <person name="Wincker P."/>
            <person name="Andrew M."/>
            <person name="Anthouard V."/>
            <person name="Beever R.E."/>
            <person name="Beffa R."/>
            <person name="Benoit I."/>
            <person name="Bouzid O."/>
            <person name="Brault B."/>
            <person name="Chen Z."/>
            <person name="Choquer M."/>
            <person name="Collemare J."/>
            <person name="Cotton P."/>
            <person name="Danchin E.G."/>
            <person name="Da Silva C."/>
            <person name="Gautier A."/>
            <person name="Giraud C."/>
            <person name="Giraud T."/>
            <person name="Gonzalez C."/>
            <person name="Grossetete S."/>
            <person name="Guldener U."/>
            <person name="Henrissat B."/>
            <person name="Howlett B.J."/>
            <person name="Kodira C."/>
            <person name="Kretschmer M."/>
            <person name="Lappartient A."/>
            <person name="Leroch M."/>
            <person name="Levis C."/>
            <person name="Mauceli E."/>
            <person name="Neuveglise C."/>
            <person name="Oeser B."/>
            <person name="Pearson M."/>
            <person name="Poulain J."/>
            <person name="Poussereau N."/>
            <person name="Quesneville H."/>
            <person name="Rascle C."/>
            <person name="Schumacher J."/>
            <person name="Segurens B."/>
            <person name="Sexton A."/>
            <person name="Silva E."/>
            <person name="Sirven C."/>
            <person name="Soanes D.M."/>
            <person name="Talbot N.J."/>
            <person name="Templeton M."/>
            <person name="Yandava C."/>
            <person name="Yarden O."/>
            <person name="Zeng Q."/>
            <person name="Rollins J.A."/>
            <person name="Lebrun M.H."/>
            <person name="Dickman M."/>
        </authorList>
    </citation>
    <scope>NUCLEOTIDE SEQUENCE [LARGE SCALE GENOMIC DNA]</scope>
    <source>
        <strain evidence="2">ATCC 18683 / 1980 / Ss-1</strain>
    </source>
</reference>